<feature type="domain" description="F-box/LRR-repeat protein 15-like leucin rich repeat" evidence="1">
    <location>
        <begin position="1"/>
        <end position="103"/>
    </location>
</feature>
<evidence type="ECO:0000313" key="3">
    <source>
        <dbReference type="Proteomes" id="UP001187531"/>
    </source>
</evidence>
<protein>
    <recommendedName>
        <fullName evidence="1">F-box/LRR-repeat protein 15-like leucin rich repeat domain-containing protein</fullName>
    </recommendedName>
</protein>
<dbReference type="InterPro" id="IPR057207">
    <property type="entry name" value="FBXL15_LRR"/>
</dbReference>
<sequence length="132" mass="14958">MTDLDLSDNKVTDVCLESAFTSCSLKKLSLRYCDQVTDSGLVNLAAQPESFKRSIEELDLSFCSRITDFGLSKLLPELKRLRVLNLKGCRKVTSKTLETVKSYCPKLRYLDSYIILSDKPNLLDTLPLLKFI</sequence>
<dbReference type="Pfam" id="PF25372">
    <property type="entry name" value="DUF7885"/>
    <property type="match status" value="1"/>
</dbReference>
<organism evidence="2 3">
    <name type="scientific">Artemia franciscana</name>
    <name type="common">Brine shrimp</name>
    <name type="synonym">Artemia sanfranciscana</name>
    <dbReference type="NCBI Taxonomy" id="6661"/>
    <lineage>
        <taxon>Eukaryota</taxon>
        <taxon>Metazoa</taxon>
        <taxon>Ecdysozoa</taxon>
        <taxon>Arthropoda</taxon>
        <taxon>Crustacea</taxon>
        <taxon>Branchiopoda</taxon>
        <taxon>Anostraca</taxon>
        <taxon>Artemiidae</taxon>
        <taxon>Artemia</taxon>
    </lineage>
</organism>
<dbReference type="InterPro" id="IPR006553">
    <property type="entry name" value="Leu-rich_rpt_Cys-con_subtyp"/>
</dbReference>
<dbReference type="GO" id="GO:0019005">
    <property type="term" value="C:SCF ubiquitin ligase complex"/>
    <property type="evidence" value="ECO:0007669"/>
    <property type="project" value="TreeGrafter"/>
</dbReference>
<keyword evidence="3" id="KW-1185">Reference proteome</keyword>
<reference evidence="2" key="1">
    <citation type="submission" date="2023-07" db="EMBL/GenBank/DDBJ databases">
        <title>Chromosome-level genome assembly of Artemia franciscana.</title>
        <authorList>
            <person name="Jo E."/>
        </authorList>
    </citation>
    <scope>NUCLEOTIDE SEQUENCE</scope>
    <source>
        <tissue evidence="2">Whole body</tissue>
    </source>
</reference>
<evidence type="ECO:0000313" key="2">
    <source>
        <dbReference type="EMBL" id="KAK2702828.1"/>
    </source>
</evidence>
<gene>
    <name evidence="2" type="ORF">QYM36_018579</name>
</gene>
<dbReference type="SMART" id="SM00367">
    <property type="entry name" value="LRR_CC"/>
    <property type="match status" value="3"/>
</dbReference>
<accession>A0AA88H6J6</accession>
<proteinExistence type="predicted"/>
<dbReference type="SUPFAM" id="SSF52047">
    <property type="entry name" value="RNI-like"/>
    <property type="match status" value="1"/>
</dbReference>
<evidence type="ECO:0000259" key="1">
    <source>
        <dbReference type="Pfam" id="PF25372"/>
    </source>
</evidence>
<dbReference type="Proteomes" id="UP001187531">
    <property type="component" value="Unassembled WGS sequence"/>
</dbReference>
<comment type="caution">
    <text evidence="2">The sequence shown here is derived from an EMBL/GenBank/DDBJ whole genome shotgun (WGS) entry which is preliminary data.</text>
</comment>
<dbReference type="EMBL" id="JAVRJZ010000160">
    <property type="protein sequence ID" value="KAK2702828.1"/>
    <property type="molecule type" value="Genomic_DNA"/>
</dbReference>
<dbReference type="Gene3D" id="3.80.10.10">
    <property type="entry name" value="Ribonuclease Inhibitor"/>
    <property type="match status" value="1"/>
</dbReference>
<dbReference type="PANTHER" id="PTHR13318">
    <property type="entry name" value="PARTNER OF PAIRED, ISOFORM B-RELATED"/>
    <property type="match status" value="1"/>
</dbReference>
<dbReference type="AlphaFoldDB" id="A0AA88H6J6"/>
<dbReference type="InterPro" id="IPR032675">
    <property type="entry name" value="LRR_dom_sf"/>
</dbReference>
<dbReference type="GO" id="GO:0031146">
    <property type="term" value="P:SCF-dependent proteasomal ubiquitin-dependent protein catabolic process"/>
    <property type="evidence" value="ECO:0007669"/>
    <property type="project" value="TreeGrafter"/>
</dbReference>
<name>A0AA88H6J6_ARTSF</name>
<dbReference type="PANTHER" id="PTHR13318:SF247">
    <property type="entry name" value="GH16156P"/>
    <property type="match status" value="1"/>
</dbReference>